<dbReference type="SUPFAM" id="SSF102114">
    <property type="entry name" value="Radical SAM enzymes"/>
    <property type="match status" value="1"/>
</dbReference>
<dbReference type="InterPro" id="IPR007197">
    <property type="entry name" value="rSAM"/>
</dbReference>
<organism evidence="1">
    <name type="scientific">hydrothermal vent metagenome</name>
    <dbReference type="NCBI Taxonomy" id="652676"/>
    <lineage>
        <taxon>unclassified sequences</taxon>
        <taxon>metagenomes</taxon>
        <taxon>ecological metagenomes</taxon>
    </lineage>
</organism>
<proteinExistence type="predicted"/>
<dbReference type="SFLD" id="SFLDS00029">
    <property type="entry name" value="Radical_SAM"/>
    <property type="match status" value="1"/>
</dbReference>
<dbReference type="Gene3D" id="3.80.30.30">
    <property type="match status" value="1"/>
</dbReference>
<evidence type="ECO:0008006" key="2">
    <source>
        <dbReference type="Google" id="ProtNLM"/>
    </source>
</evidence>
<gene>
    <name evidence="1" type="ORF">MNBD_NITROSPINAE04-2018</name>
</gene>
<name>A0A3B1CHT2_9ZZZZ</name>
<dbReference type="GO" id="GO:0003913">
    <property type="term" value="F:DNA photolyase activity"/>
    <property type="evidence" value="ECO:0007669"/>
    <property type="project" value="TreeGrafter"/>
</dbReference>
<dbReference type="GO" id="GO:0042601">
    <property type="term" value="C:endospore-forming forespore"/>
    <property type="evidence" value="ECO:0007669"/>
    <property type="project" value="TreeGrafter"/>
</dbReference>
<dbReference type="GO" id="GO:0051539">
    <property type="term" value="F:4 iron, 4 sulfur cluster binding"/>
    <property type="evidence" value="ECO:0007669"/>
    <property type="project" value="TreeGrafter"/>
</dbReference>
<dbReference type="EMBL" id="UOGA01000219">
    <property type="protein sequence ID" value="VAX22220.1"/>
    <property type="molecule type" value="Genomic_DNA"/>
</dbReference>
<dbReference type="CDD" id="cd01335">
    <property type="entry name" value="Radical_SAM"/>
    <property type="match status" value="1"/>
</dbReference>
<dbReference type="AlphaFoldDB" id="A0A3B1CHT2"/>
<dbReference type="InterPro" id="IPR049539">
    <property type="entry name" value="SPL"/>
</dbReference>
<dbReference type="PANTHER" id="PTHR37822:SF2">
    <property type="entry name" value="SPORE PHOTOPRODUCT LYASE"/>
    <property type="match status" value="1"/>
</dbReference>
<sequence>MTTPALSKIIISSEAASSAIAKKVTKAWPNVDTIIVDDPARHDRKFDMDDDPISSGKQTLVLAPNKGRFIRKCPGTMGLVCCNYYVIDLAEGCSIDCSYCILQGYLTDRRIRLATNIDDLEKQIDETLADTGRPIRLGTGELSDSLMFDNELGLARILIDLIRERPQATLELKTKTDNIQNILDIDPAPNVVIGWSLNTPEVIARDERGSANLDKRLLAAKKVVDAGWKVAFHFDPLVIHPGWKEGYRDVVDRLFSAAGPDKIAWISMGALRFHPSLKPIIKSRFGQSDLLKSQFVLCPDNKMRYVKPLRKELLAHLKSLIQSRAPTVPLYLCMEGIEMWSGVLGGSPASLGMLDEVFG</sequence>
<accession>A0A3B1CHT2</accession>
<evidence type="ECO:0000313" key="1">
    <source>
        <dbReference type="EMBL" id="VAX22220.1"/>
    </source>
</evidence>
<dbReference type="Pfam" id="PF20903">
    <property type="entry name" value="SPL"/>
    <property type="match status" value="1"/>
</dbReference>
<reference evidence="1" key="1">
    <citation type="submission" date="2018-06" db="EMBL/GenBank/DDBJ databases">
        <authorList>
            <person name="Zhirakovskaya E."/>
        </authorList>
    </citation>
    <scope>NUCLEOTIDE SEQUENCE</scope>
</reference>
<dbReference type="PANTHER" id="PTHR37822">
    <property type="entry name" value="SPORE PHOTOPRODUCT LYASE-RELATED"/>
    <property type="match status" value="1"/>
</dbReference>
<dbReference type="InterPro" id="IPR058240">
    <property type="entry name" value="rSAM_sf"/>
</dbReference>
<dbReference type="GO" id="GO:1904047">
    <property type="term" value="F:S-adenosyl-L-methionine binding"/>
    <property type="evidence" value="ECO:0007669"/>
    <property type="project" value="TreeGrafter"/>
</dbReference>
<dbReference type="Gene3D" id="3.40.50.12110">
    <property type="match status" value="1"/>
</dbReference>
<protein>
    <recommendedName>
        <fullName evidence="2">Spore photoproduct lyase</fullName>
    </recommendedName>
</protein>